<feature type="region of interest" description="Disordered" evidence="3">
    <location>
        <begin position="1"/>
        <end position="49"/>
    </location>
</feature>
<dbReference type="AlphaFoldDB" id="A0AB34KNA3"/>
<dbReference type="PANTHER" id="PTHR14167">
    <property type="entry name" value="SH3 DOMAIN-CONTAINING"/>
    <property type="match status" value="1"/>
</dbReference>
<evidence type="ECO:0000256" key="2">
    <source>
        <dbReference type="PROSITE-ProRule" id="PRU00192"/>
    </source>
</evidence>
<feature type="domain" description="SH3" evidence="4">
    <location>
        <begin position="279"/>
        <end position="340"/>
    </location>
</feature>
<feature type="compositionally biased region" description="Polar residues" evidence="3">
    <location>
        <begin position="85"/>
        <end position="98"/>
    </location>
</feature>
<dbReference type="GO" id="GO:0005737">
    <property type="term" value="C:cytoplasm"/>
    <property type="evidence" value="ECO:0007669"/>
    <property type="project" value="TreeGrafter"/>
</dbReference>
<organism evidence="5 6">
    <name type="scientific">Cladosporium halotolerans</name>
    <dbReference type="NCBI Taxonomy" id="1052096"/>
    <lineage>
        <taxon>Eukaryota</taxon>
        <taxon>Fungi</taxon>
        <taxon>Dikarya</taxon>
        <taxon>Ascomycota</taxon>
        <taxon>Pezizomycotina</taxon>
        <taxon>Dothideomycetes</taxon>
        <taxon>Dothideomycetidae</taxon>
        <taxon>Cladosporiales</taxon>
        <taxon>Cladosporiaceae</taxon>
        <taxon>Cladosporium</taxon>
    </lineage>
</organism>
<evidence type="ECO:0000256" key="3">
    <source>
        <dbReference type="SAM" id="MobiDB-lite"/>
    </source>
</evidence>
<evidence type="ECO:0000313" key="6">
    <source>
        <dbReference type="Proteomes" id="UP000803884"/>
    </source>
</evidence>
<keyword evidence="1 2" id="KW-0728">SH3 domain</keyword>
<feature type="compositionally biased region" description="Basic and acidic residues" evidence="3">
    <location>
        <begin position="163"/>
        <end position="174"/>
    </location>
</feature>
<dbReference type="RefSeq" id="XP_069228737.1">
    <property type="nucleotide sequence ID" value="XM_069374695.1"/>
</dbReference>
<dbReference type="InterPro" id="IPR036028">
    <property type="entry name" value="SH3-like_dom_sf"/>
</dbReference>
<protein>
    <recommendedName>
        <fullName evidence="4">SH3 domain-containing protein</fullName>
    </recommendedName>
</protein>
<dbReference type="Proteomes" id="UP000803884">
    <property type="component" value="Unassembled WGS sequence"/>
</dbReference>
<feature type="region of interest" description="Disordered" evidence="3">
    <location>
        <begin position="365"/>
        <end position="473"/>
    </location>
</feature>
<feature type="compositionally biased region" description="Polar residues" evidence="3">
    <location>
        <begin position="390"/>
        <end position="400"/>
    </location>
</feature>
<evidence type="ECO:0000256" key="1">
    <source>
        <dbReference type="ARBA" id="ARBA00022443"/>
    </source>
</evidence>
<dbReference type="Pfam" id="PF14604">
    <property type="entry name" value="SH3_9"/>
    <property type="match status" value="1"/>
</dbReference>
<dbReference type="GeneID" id="96007533"/>
<dbReference type="EMBL" id="JAAQHG020000018">
    <property type="protein sequence ID" value="KAL1585631.1"/>
    <property type="molecule type" value="Genomic_DNA"/>
</dbReference>
<dbReference type="SMART" id="SM00326">
    <property type="entry name" value="SH3"/>
    <property type="match status" value="1"/>
</dbReference>
<feature type="compositionally biased region" description="Low complexity" evidence="3">
    <location>
        <begin position="36"/>
        <end position="49"/>
    </location>
</feature>
<reference evidence="5 6" key="1">
    <citation type="journal article" date="2020" name="Microbiol. Resour. Announc.">
        <title>Draft Genome Sequence of a Cladosporium Species Isolated from the Mesophotic Ascidian Didemnum maculosum.</title>
        <authorList>
            <person name="Gioti A."/>
            <person name="Siaperas R."/>
            <person name="Nikolaivits E."/>
            <person name="Le Goff G."/>
            <person name="Ouazzani J."/>
            <person name="Kotoulas G."/>
            <person name="Topakas E."/>
        </authorList>
    </citation>
    <scope>NUCLEOTIDE SEQUENCE [LARGE SCALE GENOMIC DNA]</scope>
    <source>
        <strain evidence="5 6">TM138-S3</strain>
    </source>
</reference>
<dbReference type="SUPFAM" id="SSF50044">
    <property type="entry name" value="SH3-domain"/>
    <property type="match status" value="1"/>
</dbReference>
<name>A0AB34KNA3_9PEZI</name>
<dbReference type="Gene3D" id="2.30.30.40">
    <property type="entry name" value="SH3 Domains"/>
    <property type="match status" value="1"/>
</dbReference>
<feature type="compositionally biased region" description="Basic and acidic residues" evidence="3">
    <location>
        <begin position="25"/>
        <end position="34"/>
    </location>
</feature>
<evidence type="ECO:0000313" key="5">
    <source>
        <dbReference type="EMBL" id="KAL1585631.1"/>
    </source>
</evidence>
<gene>
    <name evidence="5" type="ORF">WHR41_06090</name>
</gene>
<feature type="compositionally biased region" description="Polar residues" evidence="3">
    <location>
        <begin position="369"/>
        <end position="383"/>
    </location>
</feature>
<dbReference type="PANTHER" id="PTHR14167:SF116">
    <property type="entry name" value="CAP, ISOFORM AC"/>
    <property type="match status" value="1"/>
</dbReference>
<feature type="region of interest" description="Disordered" evidence="3">
    <location>
        <begin position="75"/>
        <end position="256"/>
    </location>
</feature>
<dbReference type="InterPro" id="IPR001452">
    <property type="entry name" value="SH3_domain"/>
</dbReference>
<dbReference type="PROSITE" id="PS50002">
    <property type="entry name" value="SH3"/>
    <property type="match status" value="1"/>
</dbReference>
<keyword evidence="6" id="KW-1185">Reference proteome</keyword>
<evidence type="ECO:0000259" key="4">
    <source>
        <dbReference type="PROSITE" id="PS50002"/>
    </source>
</evidence>
<sequence length="473" mass="52053">MADVVPLTTSPEEISGGLAQRPRRERLPSFDRGRMSTQSQQRLSSRPQSTVFPAFHSSLTYALVRDFAYPDFHPMHYGPPPEAPSGSTTPGSEFSQSRRLSEPLDNAFSSSGRAGPWGGDGYLYPESDDVEALPSTSFGDEDEDVEMRRSGHRRSRSYNNIAEWDRGRRRESREGGTGANDSMFHFTTSQLDPAGSQSLRHSRGFTSSSSNPNRNSHFAVPPSAATLSARAFRNSHRQSRDVTGRASTGGDEDFIPLDTEASTHAQSPQRASMGPEDELFAGESLALYAFEPENPNELRLHEGQIILVSYRHGQGWLVAEDPATGEQGLVPEEYVRLVRDIEGWDAERGTFIDSGGDLDLEENQELADETTQSDLSTPQQAPNNDEHETTQSTLPSSQHAPHSDGENTDSGNSSDAITERPNRAMLAEPPDVDHEEGLQMKDVSASPQRIKGVESNVEKQDDERRQDSGHAEK</sequence>
<comment type="caution">
    <text evidence="5">The sequence shown here is derived from an EMBL/GenBank/DDBJ whole genome shotgun (WGS) entry which is preliminary data.</text>
</comment>
<feature type="compositionally biased region" description="Basic and acidic residues" evidence="3">
    <location>
        <begin position="456"/>
        <end position="473"/>
    </location>
</feature>
<dbReference type="InterPro" id="IPR050384">
    <property type="entry name" value="Endophilin_SH3RF"/>
</dbReference>
<accession>A0AB34KNA3</accession>
<feature type="compositionally biased region" description="Polar residues" evidence="3">
    <location>
        <begin position="185"/>
        <end position="216"/>
    </location>
</feature>
<proteinExistence type="predicted"/>